<reference evidence="2" key="1">
    <citation type="submission" date="2016-11" db="UniProtKB">
        <authorList>
            <consortium name="WormBaseParasite"/>
        </authorList>
    </citation>
    <scope>IDENTIFICATION</scope>
</reference>
<evidence type="ECO:0000313" key="2">
    <source>
        <dbReference type="WBParaSite" id="Hba_04769"/>
    </source>
</evidence>
<proteinExistence type="predicted"/>
<dbReference type="AlphaFoldDB" id="A0A1I7WID4"/>
<accession>A0A1I7WID4</accession>
<dbReference type="WBParaSite" id="Hba_04769">
    <property type="protein sequence ID" value="Hba_04769"/>
    <property type="gene ID" value="Hba_04769"/>
</dbReference>
<sequence length="133" mass="15513">MLRLVFAQHGMSETVVSDSVKWPSRKIHRHFQKSSTDIKKEKESLKRLFKNFCPIIDHHQTHLFLGTTPPESLMGRCIRIALDLLRPARKTNKLNDRVYARAYNSHINWQAGIILKRCGLVMYDVQVGEQVWS</sequence>
<name>A0A1I7WID4_HETBA</name>
<keyword evidence="1" id="KW-1185">Reference proteome</keyword>
<protein>
    <submittedName>
        <fullName evidence="2">Transposase</fullName>
    </submittedName>
</protein>
<dbReference type="Proteomes" id="UP000095283">
    <property type="component" value="Unplaced"/>
</dbReference>
<organism evidence="1 2">
    <name type="scientific">Heterorhabditis bacteriophora</name>
    <name type="common">Entomopathogenic nematode worm</name>
    <dbReference type="NCBI Taxonomy" id="37862"/>
    <lineage>
        <taxon>Eukaryota</taxon>
        <taxon>Metazoa</taxon>
        <taxon>Ecdysozoa</taxon>
        <taxon>Nematoda</taxon>
        <taxon>Chromadorea</taxon>
        <taxon>Rhabditida</taxon>
        <taxon>Rhabditina</taxon>
        <taxon>Rhabditomorpha</taxon>
        <taxon>Strongyloidea</taxon>
        <taxon>Heterorhabditidae</taxon>
        <taxon>Heterorhabditis</taxon>
    </lineage>
</organism>
<evidence type="ECO:0000313" key="1">
    <source>
        <dbReference type="Proteomes" id="UP000095283"/>
    </source>
</evidence>